<dbReference type="InterPro" id="IPR047200">
    <property type="entry name" value="MFS_YcaD-like"/>
</dbReference>
<feature type="domain" description="Major facilitator superfamily (MFS) profile" evidence="5">
    <location>
        <begin position="201"/>
        <end position="385"/>
    </location>
</feature>
<protein>
    <submittedName>
        <fullName evidence="6">MFS transporter</fullName>
    </submittedName>
</protein>
<dbReference type="SUPFAM" id="SSF103473">
    <property type="entry name" value="MFS general substrate transporter"/>
    <property type="match status" value="1"/>
</dbReference>
<dbReference type="EMBL" id="CP042906">
    <property type="protein sequence ID" value="QEX15971.1"/>
    <property type="molecule type" value="Genomic_DNA"/>
</dbReference>
<keyword evidence="3 4" id="KW-0472">Membrane</keyword>
<proteinExistence type="predicted"/>
<dbReference type="InterPro" id="IPR036259">
    <property type="entry name" value="MFS_trans_sf"/>
</dbReference>
<feature type="transmembrane region" description="Helical" evidence="4">
    <location>
        <begin position="330"/>
        <end position="350"/>
    </location>
</feature>
<keyword evidence="1 4" id="KW-0812">Transmembrane</keyword>
<dbReference type="InterPro" id="IPR020846">
    <property type="entry name" value="MFS_dom"/>
</dbReference>
<feature type="transmembrane region" description="Helical" evidence="4">
    <location>
        <begin position="15"/>
        <end position="36"/>
    </location>
</feature>
<dbReference type="CDD" id="cd17477">
    <property type="entry name" value="MFS_YcaD_like"/>
    <property type="match status" value="1"/>
</dbReference>
<evidence type="ECO:0000256" key="3">
    <source>
        <dbReference type="ARBA" id="ARBA00023136"/>
    </source>
</evidence>
<evidence type="ECO:0000313" key="7">
    <source>
        <dbReference type="Proteomes" id="UP000326202"/>
    </source>
</evidence>
<dbReference type="GO" id="GO:0005886">
    <property type="term" value="C:plasma membrane"/>
    <property type="evidence" value="ECO:0007669"/>
    <property type="project" value="TreeGrafter"/>
</dbReference>
<accession>A0A5J6MFT1</accession>
<evidence type="ECO:0000256" key="2">
    <source>
        <dbReference type="ARBA" id="ARBA00022989"/>
    </source>
</evidence>
<feature type="transmembrane region" description="Helical" evidence="4">
    <location>
        <begin position="137"/>
        <end position="161"/>
    </location>
</feature>
<dbReference type="OrthoDB" id="9810614at2"/>
<feature type="transmembrane region" description="Helical" evidence="4">
    <location>
        <begin position="242"/>
        <end position="263"/>
    </location>
</feature>
<feature type="transmembrane region" description="Helical" evidence="4">
    <location>
        <begin position="104"/>
        <end position="125"/>
    </location>
</feature>
<reference evidence="6 7" key="1">
    <citation type="submission" date="2019-08" db="EMBL/GenBank/DDBJ databases">
        <title>Hyperibacter terrae gen. nov., sp. nov. and Hyperibacter viscosus sp. nov., two new members in the family Rhodospirillaceae isolated from the rhizosphere of Hypericum perforatum.</title>
        <authorList>
            <person name="Noviana Z."/>
        </authorList>
    </citation>
    <scope>NUCLEOTIDE SEQUENCE [LARGE SCALE GENOMIC DNA]</scope>
    <source>
        <strain evidence="6 7">R5913</strain>
    </source>
</reference>
<gene>
    <name evidence="6" type="ORF">FRZ44_12610</name>
</gene>
<feature type="transmembrane region" description="Helical" evidence="4">
    <location>
        <begin position="356"/>
        <end position="378"/>
    </location>
</feature>
<feature type="transmembrane region" description="Helical" evidence="4">
    <location>
        <begin position="48"/>
        <end position="71"/>
    </location>
</feature>
<evidence type="ECO:0000259" key="5">
    <source>
        <dbReference type="PROSITE" id="PS50850"/>
    </source>
</evidence>
<dbReference type="AlphaFoldDB" id="A0A5J6MFT1"/>
<feature type="transmembrane region" description="Helical" evidence="4">
    <location>
        <begin position="296"/>
        <end position="318"/>
    </location>
</feature>
<keyword evidence="7" id="KW-1185">Reference proteome</keyword>
<evidence type="ECO:0000256" key="4">
    <source>
        <dbReference type="SAM" id="Phobius"/>
    </source>
</evidence>
<dbReference type="PANTHER" id="PTHR23521:SF3">
    <property type="entry name" value="MFS TRANSPORTER"/>
    <property type="match status" value="1"/>
</dbReference>
<dbReference type="InterPro" id="IPR011701">
    <property type="entry name" value="MFS"/>
</dbReference>
<dbReference type="GO" id="GO:0022857">
    <property type="term" value="F:transmembrane transporter activity"/>
    <property type="evidence" value="ECO:0007669"/>
    <property type="project" value="InterPro"/>
</dbReference>
<keyword evidence="2 4" id="KW-1133">Transmembrane helix</keyword>
<dbReference type="Pfam" id="PF07690">
    <property type="entry name" value="MFS_1"/>
    <property type="match status" value="1"/>
</dbReference>
<name>A0A5J6MFT1_9PROT</name>
<feature type="transmembrane region" description="Helical" evidence="4">
    <location>
        <begin position="208"/>
        <end position="230"/>
    </location>
</feature>
<evidence type="ECO:0000256" key="1">
    <source>
        <dbReference type="ARBA" id="ARBA00022692"/>
    </source>
</evidence>
<dbReference type="PANTHER" id="PTHR23521">
    <property type="entry name" value="TRANSPORTER MFS SUPERFAMILY"/>
    <property type="match status" value="1"/>
</dbReference>
<dbReference type="RefSeq" id="WP_151176380.1">
    <property type="nucleotide sequence ID" value="NZ_CP042906.1"/>
</dbReference>
<evidence type="ECO:0000313" key="6">
    <source>
        <dbReference type="EMBL" id="QEX15971.1"/>
    </source>
</evidence>
<feature type="transmembrane region" description="Helical" evidence="4">
    <location>
        <begin position="270"/>
        <end position="290"/>
    </location>
</feature>
<sequence length="385" mass="40880">MTAIALTERQRRRSLAAIISAGFGAGMSMASLLPLISLQLERRGFDAGLIGLNAAMFPISVICFGAVAPLVVRRLGALRTLMLSAVGFTLLTPLYYLTDPWTWYGWRFLAGFLGAIGWMTSESWLNMVARPETRGRIMAVYATVIASGMMIGPFIISAIGIDGFWPYLFIMGATSLTALPLLFARGLSPDFSRQEPLHPWTALKHAPTVLVGAAAGGAVDMAVMALLPVWGVAEGFSQADAARLISVFAAGSLLMQWPVGWLADHWSRRGTLLGCSVVTGAGALLLPLAASEPLLLWPLIFIWGGVVFGVYTAALALMGDRFPAHELAGANALFIMAYQVGSLSGPPAAGLSMDRFGAMGLPVMIAAVSAAFLLFGLIRRAMMRG</sequence>
<organism evidence="6 7">
    <name type="scientific">Hypericibacter terrae</name>
    <dbReference type="NCBI Taxonomy" id="2602015"/>
    <lineage>
        <taxon>Bacteria</taxon>
        <taxon>Pseudomonadati</taxon>
        <taxon>Pseudomonadota</taxon>
        <taxon>Alphaproteobacteria</taxon>
        <taxon>Rhodospirillales</taxon>
        <taxon>Dongiaceae</taxon>
        <taxon>Hypericibacter</taxon>
    </lineage>
</organism>
<dbReference type="Gene3D" id="1.20.1250.20">
    <property type="entry name" value="MFS general substrate transporter like domains"/>
    <property type="match status" value="2"/>
</dbReference>
<dbReference type="PROSITE" id="PS50850">
    <property type="entry name" value="MFS"/>
    <property type="match status" value="1"/>
</dbReference>
<dbReference type="Proteomes" id="UP000326202">
    <property type="component" value="Chromosome"/>
</dbReference>
<dbReference type="KEGG" id="htq:FRZ44_12610"/>
<feature type="transmembrane region" description="Helical" evidence="4">
    <location>
        <begin position="167"/>
        <end position="187"/>
    </location>
</feature>
<feature type="transmembrane region" description="Helical" evidence="4">
    <location>
        <begin position="78"/>
        <end position="98"/>
    </location>
</feature>